<comment type="caution">
    <text evidence="2">The sequence shown here is derived from an EMBL/GenBank/DDBJ whole genome shotgun (WGS) entry which is preliminary data.</text>
</comment>
<reference evidence="2 3" key="1">
    <citation type="submission" date="2024-11" db="EMBL/GenBank/DDBJ databases">
        <title>Chromosome-level genome assembly of the freshwater bivalve Anodonta woodiana.</title>
        <authorList>
            <person name="Chen X."/>
        </authorList>
    </citation>
    <scope>NUCLEOTIDE SEQUENCE [LARGE SCALE GENOMIC DNA]</scope>
    <source>
        <strain evidence="2">MN2024</strain>
        <tissue evidence="2">Gills</tissue>
    </source>
</reference>
<protein>
    <submittedName>
        <fullName evidence="2">Uncharacterized protein</fullName>
    </submittedName>
</protein>
<organism evidence="2 3">
    <name type="scientific">Sinanodonta woodiana</name>
    <name type="common">Chinese pond mussel</name>
    <name type="synonym">Anodonta woodiana</name>
    <dbReference type="NCBI Taxonomy" id="1069815"/>
    <lineage>
        <taxon>Eukaryota</taxon>
        <taxon>Metazoa</taxon>
        <taxon>Spiralia</taxon>
        <taxon>Lophotrochozoa</taxon>
        <taxon>Mollusca</taxon>
        <taxon>Bivalvia</taxon>
        <taxon>Autobranchia</taxon>
        <taxon>Heteroconchia</taxon>
        <taxon>Palaeoheterodonta</taxon>
        <taxon>Unionida</taxon>
        <taxon>Unionoidea</taxon>
        <taxon>Unionidae</taxon>
        <taxon>Unioninae</taxon>
        <taxon>Sinanodonta</taxon>
    </lineage>
</organism>
<name>A0ABD3UZP6_SINWO</name>
<feature type="compositionally biased region" description="Polar residues" evidence="1">
    <location>
        <begin position="83"/>
        <end position="131"/>
    </location>
</feature>
<feature type="compositionally biased region" description="Polar residues" evidence="1">
    <location>
        <begin position="18"/>
        <end position="29"/>
    </location>
</feature>
<accession>A0ABD3UZP6</accession>
<feature type="region of interest" description="Disordered" evidence="1">
    <location>
        <begin position="83"/>
        <end position="138"/>
    </location>
</feature>
<proteinExistence type="predicted"/>
<evidence type="ECO:0000256" key="1">
    <source>
        <dbReference type="SAM" id="MobiDB-lite"/>
    </source>
</evidence>
<gene>
    <name evidence="2" type="ORF">ACJMK2_017261</name>
</gene>
<sequence>MAPKRKSSAEVELAVKRVQSTSSRGTSEQQPEHQHASGANPTAMTAEQVTIDWITKQVVQQITPAITAQIDKNFDHILGFQQGTHQGRQPTTSSLQQEQGSTATTSALTDHNVQQSVGTSVAQVTSASTGRSGIGTPNDLLRPVATLDLALLVHL</sequence>
<dbReference type="Proteomes" id="UP001634394">
    <property type="component" value="Unassembled WGS sequence"/>
</dbReference>
<dbReference type="AlphaFoldDB" id="A0ABD3UZP6"/>
<dbReference type="EMBL" id="JBJQND010000015">
    <property type="protein sequence ID" value="KAL3853747.1"/>
    <property type="molecule type" value="Genomic_DNA"/>
</dbReference>
<feature type="region of interest" description="Disordered" evidence="1">
    <location>
        <begin position="1"/>
        <end position="43"/>
    </location>
</feature>
<evidence type="ECO:0000313" key="3">
    <source>
        <dbReference type="Proteomes" id="UP001634394"/>
    </source>
</evidence>
<evidence type="ECO:0000313" key="2">
    <source>
        <dbReference type="EMBL" id="KAL3853747.1"/>
    </source>
</evidence>
<keyword evidence="3" id="KW-1185">Reference proteome</keyword>